<dbReference type="Pfam" id="PF00151">
    <property type="entry name" value="Lipase"/>
    <property type="match status" value="1"/>
</dbReference>
<organism evidence="7">
    <name type="scientific">Anoplophora glabripennis</name>
    <name type="common">Asian longhorn beetle</name>
    <name type="synonym">Anoplophora nobilis</name>
    <dbReference type="NCBI Taxonomy" id="217634"/>
    <lineage>
        <taxon>Eukaryota</taxon>
        <taxon>Metazoa</taxon>
        <taxon>Ecdysozoa</taxon>
        <taxon>Arthropoda</taxon>
        <taxon>Hexapoda</taxon>
        <taxon>Insecta</taxon>
        <taxon>Pterygota</taxon>
        <taxon>Neoptera</taxon>
        <taxon>Endopterygota</taxon>
        <taxon>Coleoptera</taxon>
        <taxon>Polyphaga</taxon>
        <taxon>Cucujiformia</taxon>
        <taxon>Chrysomeloidea</taxon>
        <taxon>Cerambycidae</taxon>
        <taxon>Lamiinae</taxon>
        <taxon>Lamiini</taxon>
        <taxon>Anoplophora</taxon>
    </lineage>
</organism>
<dbReference type="Gene3D" id="3.40.50.1820">
    <property type="entry name" value="alpha/beta hydrolase"/>
    <property type="match status" value="1"/>
</dbReference>
<keyword evidence="3" id="KW-0964">Secreted</keyword>
<comment type="subcellular location">
    <subcellularLocation>
        <location evidence="1">Secreted</location>
    </subcellularLocation>
</comment>
<proteinExistence type="inferred from homology"/>
<dbReference type="EMBL" id="GALX01003632">
    <property type="protein sequence ID" value="JAB64834.1"/>
    <property type="molecule type" value="Transcribed_RNA"/>
</dbReference>
<sequence length="337" mass="36616">MKLVLFFVCLCCHSLSESEGAQRNYVAEEENKNRMSYFLVATDDGGYEIEDLTVSSPEVIASLTDVLYYFCSQSNRDCTLVNNITSGLSVETFDPTKEVLVLIHGWLDGYSSSFNANIKSAALDTFNLNVIIVDWGKFAKNLYLVARNAVPEIGKFVGEFIQSLSSTHNIPLSKISMVGHSLGAHISGIAGRYLGGKVGNIVGLDPAAPLVSISDKDYCLDSSDAEYVEVIHTAAGFLGLSTSLGHSDYYPNGGKDQPGCGLDFASRCSHCRSFKFYAESIRSNKFVSQKCASYSDYTQGNCSGPYSLMGGHNMDKGVSGDYYLNTNEDSPYAIDSN</sequence>
<protein>
    <submittedName>
        <fullName evidence="7">Pancreatic triacylglycerol lipase</fullName>
    </submittedName>
</protein>
<feature type="domain" description="Lipase" evidence="6">
    <location>
        <begin position="70"/>
        <end position="332"/>
    </location>
</feature>
<dbReference type="PRINTS" id="PR00821">
    <property type="entry name" value="TAGLIPASE"/>
</dbReference>
<dbReference type="InterPro" id="IPR033906">
    <property type="entry name" value="Lipase_N"/>
</dbReference>
<dbReference type="KEGG" id="agb:108906234"/>
<evidence type="ECO:0000256" key="5">
    <source>
        <dbReference type="SAM" id="SignalP"/>
    </source>
</evidence>
<evidence type="ECO:0000313" key="7">
    <source>
        <dbReference type="EMBL" id="JAB64834.1"/>
    </source>
</evidence>
<dbReference type="OrthoDB" id="199913at2759"/>
<reference evidence="7" key="1">
    <citation type="submission" date="2013-07" db="EMBL/GenBank/DDBJ databases">
        <title>Midgut Transcriptome Profiling of Anoplphora glabripennis, a Lignocellulose Degrading, Wood-Boring Cerambycid.</title>
        <authorList>
            <person name="Scully E.D."/>
            <person name="Hoover K."/>
            <person name="Carlson J.E."/>
            <person name="Tien M."/>
            <person name="Geib S.M."/>
        </authorList>
    </citation>
    <scope>NUCLEOTIDE SEQUENCE</scope>
</reference>
<name>V5GL64_ANOGL</name>
<dbReference type="PANTHER" id="PTHR11610">
    <property type="entry name" value="LIPASE"/>
    <property type="match status" value="1"/>
</dbReference>
<dbReference type="CDD" id="cd00707">
    <property type="entry name" value="Pancreat_lipase_like"/>
    <property type="match status" value="1"/>
</dbReference>
<evidence type="ECO:0000256" key="3">
    <source>
        <dbReference type="ARBA" id="ARBA00022525"/>
    </source>
</evidence>
<dbReference type="GO" id="GO:0016298">
    <property type="term" value="F:lipase activity"/>
    <property type="evidence" value="ECO:0007669"/>
    <property type="project" value="InterPro"/>
</dbReference>
<gene>
    <name evidence="7" type="primary">LIPP</name>
</gene>
<comment type="similarity">
    <text evidence="2 4">Belongs to the AB hydrolase superfamily. Lipase family.</text>
</comment>
<feature type="chain" id="PRO_5004733516" evidence="5">
    <location>
        <begin position="21"/>
        <end position="337"/>
    </location>
</feature>
<dbReference type="InterPro" id="IPR000734">
    <property type="entry name" value="TAG_lipase"/>
</dbReference>
<feature type="signal peptide" evidence="5">
    <location>
        <begin position="1"/>
        <end position="20"/>
    </location>
</feature>
<dbReference type="InterPro" id="IPR013818">
    <property type="entry name" value="Lipase"/>
</dbReference>
<evidence type="ECO:0000256" key="1">
    <source>
        <dbReference type="ARBA" id="ARBA00004613"/>
    </source>
</evidence>
<dbReference type="GO" id="GO:0005615">
    <property type="term" value="C:extracellular space"/>
    <property type="evidence" value="ECO:0007669"/>
    <property type="project" value="TreeGrafter"/>
</dbReference>
<keyword evidence="5" id="KW-0732">Signal</keyword>
<evidence type="ECO:0000256" key="4">
    <source>
        <dbReference type="RuleBase" id="RU004262"/>
    </source>
</evidence>
<dbReference type="PANTHER" id="PTHR11610:SF190">
    <property type="entry name" value="VITELLOGENIN-3-LIKE PROTEIN"/>
    <property type="match status" value="1"/>
</dbReference>
<dbReference type="AlphaFoldDB" id="V5GL64"/>
<accession>V5GL64</accession>
<evidence type="ECO:0000256" key="2">
    <source>
        <dbReference type="ARBA" id="ARBA00010701"/>
    </source>
</evidence>
<dbReference type="GO" id="GO:0016042">
    <property type="term" value="P:lipid catabolic process"/>
    <property type="evidence" value="ECO:0007669"/>
    <property type="project" value="TreeGrafter"/>
</dbReference>
<dbReference type="SUPFAM" id="SSF53474">
    <property type="entry name" value="alpha/beta-Hydrolases"/>
    <property type="match status" value="1"/>
</dbReference>
<dbReference type="GeneID" id="108906234"/>
<evidence type="ECO:0000259" key="6">
    <source>
        <dbReference type="Pfam" id="PF00151"/>
    </source>
</evidence>
<dbReference type="InterPro" id="IPR029058">
    <property type="entry name" value="AB_hydrolase_fold"/>
</dbReference>